<name>A0A8B7NY49_HYAAZ</name>
<dbReference type="GO" id="GO:0031902">
    <property type="term" value="C:late endosome membrane"/>
    <property type="evidence" value="ECO:0007669"/>
    <property type="project" value="UniProtKB-SubCell"/>
</dbReference>
<evidence type="ECO:0000313" key="22">
    <source>
        <dbReference type="RefSeq" id="XP_018017806.1"/>
    </source>
</evidence>
<dbReference type="FunFam" id="1.20.5.110:FF:000004">
    <property type="entry name" value="Vesicle-associated membrane protein 7"/>
    <property type="match status" value="1"/>
</dbReference>
<feature type="domain" description="Longin" evidence="19">
    <location>
        <begin position="4"/>
        <end position="113"/>
    </location>
</feature>
<evidence type="ECO:0000259" key="20">
    <source>
        <dbReference type="PROSITE" id="PS50892"/>
    </source>
</evidence>
<dbReference type="InterPro" id="IPR011012">
    <property type="entry name" value="Longin-like_dom_sf"/>
</dbReference>
<keyword evidence="6 17" id="KW-1133">Transmembrane helix</keyword>
<dbReference type="KEGG" id="hazt:108674375"/>
<dbReference type="GO" id="GO:0005794">
    <property type="term" value="C:Golgi apparatus"/>
    <property type="evidence" value="ECO:0007669"/>
    <property type="project" value="UniProtKB-SubCell"/>
</dbReference>
<dbReference type="GO" id="GO:0031201">
    <property type="term" value="C:SNARE complex"/>
    <property type="evidence" value="ECO:0007669"/>
    <property type="project" value="TreeGrafter"/>
</dbReference>
<dbReference type="InterPro" id="IPR001388">
    <property type="entry name" value="Synaptobrevin-like"/>
</dbReference>
<dbReference type="GeneID" id="108674375"/>
<evidence type="ECO:0000256" key="12">
    <source>
        <dbReference type="ARBA" id="ARBA00037875"/>
    </source>
</evidence>
<dbReference type="SUPFAM" id="SSF64356">
    <property type="entry name" value="SNARE-like"/>
    <property type="match status" value="1"/>
</dbReference>
<evidence type="ECO:0000313" key="21">
    <source>
        <dbReference type="Proteomes" id="UP000694843"/>
    </source>
</evidence>
<dbReference type="GO" id="GO:0005765">
    <property type="term" value="C:lysosomal membrane"/>
    <property type="evidence" value="ECO:0007669"/>
    <property type="project" value="UniProtKB-SubCell"/>
</dbReference>
<dbReference type="GO" id="GO:0030670">
    <property type="term" value="C:phagocytic vesicle membrane"/>
    <property type="evidence" value="ECO:0007669"/>
    <property type="project" value="UniProtKB-SubCell"/>
</dbReference>
<evidence type="ECO:0000256" key="18">
    <source>
        <dbReference type="SAM" id="SignalP"/>
    </source>
</evidence>
<keyword evidence="5" id="KW-0653">Protein transport</keyword>
<keyword evidence="3" id="KW-0813">Transport</keyword>
<evidence type="ECO:0000256" key="11">
    <source>
        <dbReference type="ARBA" id="ARBA00037863"/>
    </source>
</evidence>
<evidence type="ECO:0000256" key="7">
    <source>
        <dbReference type="ARBA" id="ARBA00023136"/>
    </source>
</evidence>
<evidence type="ECO:0000256" key="17">
    <source>
        <dbReference type="SAM" id="Phobius"/>
    </source>
</evidence>
<evidence type="ECO:0000259" key="19">
    <source>
        <dbReference type="PROSITE" id="PS50859"/>
    </source>
</evidence>
<dbReference type="GO" id="GO:0005484">
    <property type="term" value="F:SNAP receptor activity"/>
    <property type="evidence" value="ECO:0007669"/>
    <property type="project" value="TreeGrafter"/>
</dbReference>
<feature type="transmembrane region" description="Helical" evidence="17">
    <location>
        <begin position="192"/>
        <end position="216"/>
    </location>
</feature>
<evidence type="ECO:0000256" key="4">
    <source>
        <dbReference type="ARBA" id="ARBA00022692"/>
    </source>
</evidence>
<evidence type="ECO:0000256" key="3">
    <source>
        <dbReference type="ARBA" id="ARBA00022448"/>
    </source>
</evidence>
<dbReference type="Gene3D" id="3.30.450.50">
    <property type="entry name" value="Longin domain"/>
    <property type="match status" value="1"/>
</dbReference>
<keyword evidence="18" id="KW-0732">Signal</keyword>
<evidence type="ECO:0000256" key="2">
    <source>
        <dbReference type="ARBA" id="ARBA00008025"/>
    </source>
</evidence>
<dbReference type="RefSeq" id="XP_018017806.1">
    <property type="nucleotide sequence ID" value="XM_018162317.2"/>
</dbReference>
<dbReference type="GO" id="GO:0005789">
    <property type="term" value="C:endoplasmic reticulum membrane"/>
    <property type="evidence" value="ECO:0007669"/>
    <property type="project" value="UniProtKB-SubCell"/>
</dbReference>
<dbReference type="PANTHER" id="PTHR21136:SF179">
    <property type="entry name" value="VESICLE ASSOCIATED MEMBRANE PROTEIN 7-RELATED"/>
    <property type="match status" value="1"/>
</dbReference>
<dbReference type="CTD" id="6845"/>
<dbReference type="Pfam" id="PF13774">
    <property type="entry name" value="Longin"/>
    <property type="match status" value="1"/>
</dbReference>
<dbReference type="SUPFAM" id="SSF58038">
    <property type="entry name" value="SNARE fusion complex"/>
    <property type="match status" value="1"/>
</dbReference>
<dbReference type="PRINTS" id="PR00219">
    <property type="entry name" value="SYNAPTOBREVN"/>
</dbReference>
<keyword evidence="4 17" id="KW-0812">Transmembrane</keyword>
<dbReference type="FunFam" id="3.30.450.50:FF:000015">
    <property type="entry name" value="Synaptobrevin 2 isoform 1"/>
    <property type="match status" value="1"/>
</dbReference>
<dbReference type="PROSITE" id="PS50859">
    <property type="entry name" value="LONGIN"/>
    <property type="match status" value="1"/>
</dbReference>
<evidence type="ECO:0000256" key="9">
    <source>
        <dbReference type="ARBA" id="ARBA00037803"/>
    </source>
</evidence>
<organism evidence="21 22">
    <name type="scientific">Hyalella azteca</name>
    <name type="common">Amphipod</name>
    <dbReference type="NCBI Taxonomy" id="294128"/>
    <lineage>
        <taxon>Eukaryota</taxon>
        <taxon>Metazoa</taxon>
        <taxon>Ecdysozoa</taxon>
        <taxon>Arthropoda</taxon>
        <taxon>Crustacea</taxon>
        <taxon>Multicrustacea</taxon>
        <taxon>Malacostraca</taxon>
        <taxon>Eumalacostraca</taxon>
        <taxon>Peracarida</taxon>
        <taxon>Amphipoda</taxon>
        <taxon>Senticaudata</taxon>
        <taxon>Talitrida</taxon>
        <taxon>Talitroidea</taxon>
        <taxon>Hyalellidae</taxon>
        <taxon>Hyalella</taxon>
    </lineage>
</organism>
<keyword evidence="21" id="KW-1185">Reference proteome</keyword>
<evidence type="ECO:0000256" key="16">
    <source>
        <dbReference type="SAM" id="Coils"/>
    </source>
</evidence>
<evidence type="ECO:0000256" key="6">
    <source>
        <dbReference type="ARBA" id="ARBA00022989"/>
    </source>
</evidence>
<dbReference type="GO" id="GO:0015031">
    <property type="term" value="P:protein transport"/>
    <property type="evidence" value="ECO:0007669"/>
    <property type="project" value="UniProtKB-KW"/>
</dbReference>
<dbReference type="InterPro" id="IPR042855">
    <property type="entry name" value="V_SNARE_CC"/>
</dbReference>
<evidence type="ECO:0000256" key="10">
    <source>
        <dbReference type="ARBA" id="ARBA00037845"/>
    </source>
</evidence>
<feature type="chain" id="PRO_5034769921" description="Vesicle-associated membrane protein 7" evidence="18">
    <location>
        <begin position="17"/>
        <end position="222"/>
    </location>
</feature>
<evidence type="ECO:0000256" key="14">
    <source>
        <dbReference type="ARBA" id="ARBA00042194"/>
    </source>
</evidence>
<dbReference type="Pfam" id="PF00957">
    <property type="entry name" value="Synaptobrevin"/>
    <property type="match status" value="1"/>
</dbReference>
<keyword evidence="7 17" id="KW-0472">Membrane</keyword>
<gene>
    <name evidence="22" type="primary">LOC108674375</name>
</gene>
<evidence type="ECO:0000256" key="5">
    <source>
        <dbReference type="ARBA" id="ARBA00022927"/>
    </source>
</evidence>
<feature type="coiled-coil region" evidence="16">
    <location>
        <begin position="129"/>
        <end position="167"/>
    </location>
</feature>
<evidence type="ECO:0000256" key="15">
    <source>
        <dbReference type="PROSITE-ProRule" id="PRU00290"/>
    </source>
</evidence>
<comment type="similarity">
    <text evidence="2">Belongs to the synaptobrevin family.</text>
</comment>
<sequence length="222" mass="25109">MSILFAAIAQGPVVLARYASCAGNFQDVAEQVLSRVASDPASAPRMTFTHAQYLIHYIISSGVNFLCITDSSFDRYRSFLFLEDIKSRFLEAYQASPKDATPYAWNDSFCEILEQRMESHNNNPNTDAVRTMKLQLEDVQQTLDRNIEELTSRGERLELLVDKTNNLNSASVTFRVQSREVARRAWWTNVKFAVPIVIFVLISIYLLSAAICGFAWDKCGNS</sequence>
<dbReference type="InterPro" id="IPR010908">
    <property type="entry name" value="Longin_dom"/>
</dbReference>
<dbReference type="GO" id="GO:0030658">
    <property type="term" value="C:transport vesicle membrane"/>
    <property type="evidence" value="ECO:0007669"/>
    <property type="project" value="UniProtKB-SubCell"/>
</dbReference>
<evidence type="ECO:0000256" key="8">
    <source>
        <dbReference type="ARBA" id="ARBA00037801"/>
    </source>
</evidence>
<dbReference type="Gene3D" id="1.20.5.110">
    <property type="match status" value="1"/>
</dbReference>
<dbReference type="PANTHER" id="PTHR21136">
    <property type="entry name" value="SNARE PROTEINS"/>
    <property type="match status" value="1"/>
</dbReference>
<dbReference type="PROSITE" id="PS50892">
    <property type="entry name" value="V_SNARE"/>
    <property type="match status" value="1"/>
</dbReference>
<dbReference type="SMART" id="SM01270">
    <property type="entry name" value="Longin"/>
    <property type="match status" value="1"/>
</dbReference>
<protein>
    <recommendedName>
        <fullName evidence="13">Vesicle-associated membrane protein 7</fullName>
    </recommendedName>
    <alternativeName>
        <fullName evidence="14">Synaptobrevin-like protein 1</fullName>
    </alternativeName>
</protein>
<dbReference type="GO" id="GO:0000149">
    <property type="term" value="F:SNARE binding"/>
    <property type="evidence" value="ECO:0007669"/>
    <property type="project" value="TreeGrafter"/>
</dbReference>
<dbReference type="Proteomes" id="UP000694843">
    <property type="component" value="Unplaced"/>
</dbReference>
<evidence type="ECO:0000256" key="1">
    <source>
        <dbReference type="ARBA" id="ARBA00004163"/>
    </source>
</evidence>
<dbReference type="GO" id="GO:0006887">
    <property type="term" value="P:exocytosis"/>
    <property type="evidence" value="ECO:0007669"/>
    <property type="project" value="TreeGrafter"/>
</dbReference>
<feature type="signal peptide" evidence="18">
    <location>
        <begin position="1"/>
        <end position="16"/>
    </location>
</feature>
<dbReference type="OMA" id="NTKLMIM"/>
<reference evidence="22" key="1">
    <citation type="submission" date="2025-08" db="UniProtKB">
        <authorList>
            <consortium name="RefSeq"/>
        </authorList>
    </citation>
    <scope>IDENTIFICATION</scope>
    <source>
        <tissue evidence="22">Whole organism</tissue>
    </source>
</reference>
<dbReference type="InterPro" id="IPR051097">
    <property type="entry name" value="Synaptobrevin-like_transport"/>
</dbReference>
<feature type="domain" description="V-SNARE coiled-coil homology" evidence="20">
    <location>
        <begin position="128"/>
        <end position="188"/>
    </location>
</feature>
<dbReference type="OrthoDB" id="248747at2759"/>
<comment type="subcellular location">
    <subcellularLocation>
        <location evidence="12">Cytoplasmic vesicle</location>
        <location evidence="12">Phagosome membrane</location>
        <topology evidence="12">Single-pass type IV membrane protein</topology>
    </subcellularLocation>
    <subcellularLocation>
        <location evidence="9">Cytoplasmic vesicle</location>
        <location evidence="9">Secretory vesicle membrane</location>
        <topology evidence="9">Single-pass type IV membrane protein</topology>
    </subcellularLocation>
    <subcellularLocation>
        <location evidence="1">Endoplasmic reticulum membrane</location>
        <topology evidence="1">Single-pass type IV membrane protein</topology>
    </subcellularLocation>
    <subcellularLocation>
        <location evidence="8">Golgi apparatus</location>
        <location evidence="8">trans-Golgi network membrane</location>
        <topology evidence="8">Single-pass type IV membrane protein</topology>
    </subcellularLocation>
    <subcellularLocation>
        <location evidence="10">Late endosome membrane</location>
        <topology evidence="10">Single-pass type IV membrane protein</topology>
    </subcellularLocation>
    <subcellularLocation>
        <location evidence="11">Lysosome membrane</location>
        <topology evidence="11">Single-pass type IV membrane protein</topology>
    </subcellularLocation>
</comment>
<accession>A0A8B7NY49</accession>
<keyword evidence="15 16" id="KW-0175">Coiled coil</keyword>
<dbReference type="AlphaFoldDB" id="A0A8B7NY49"/>
<dbReference type="GO" id="GO:0006906">
    <property type="term" value="P:vesicle fusion"/>
    <property type="evidence" value="ECO:0007669"/>
    <property type="project" value="TreeGrafter"/>
</dbReference>
<proteinExistence type="inferred from homology"/>
<dbReference type="CDD" id="cd14824">
    <property type="entry name" value="Longin"/>
    <property type="match status" value="1"/>
</dbReference>
<evidence type="ECO:0000256" key="13">
    <source>
        <dbReference type="ARBA" id="ARBA00039269"/>
    </source>
</evidence>